<feature type="transmembrane region" description="Helical" evidence="6">
    <location>
        <begin position="353"/>
        <end position="375"/>
    </location>
</feature>
<dbReference type="InterPro" id="IPR036513">
    <property type="entry name" value="STAS_dom_sf"/>
</dbReference>
<evidence type="ECO:0000256" key="4">
    <source>
        <dbReference type="ARBA" id="ARBA00023136"/>
    </source>
</evidence>
<feature type="transmembrane region" description="Helical" evidence="6">
    <location>
        <begin position="485"/>
        <end position="516"/>
    </location>
</feature>
<evidence type="ECO:0000313" key="8">
    <source>
        <dbReference type="EMBL" id="ETV99383.1"/>
    </source>
</evidence>
<dbReference type="EMBL" id="KI913967">
    <property type="protein sequence ID" value="ETV99383.1"/>
    <property type="molecule type" value="Genomic_DNA"/>
</dbReference>
<feature type="transmembrane region" description="Helical" evidence="6">
    <location>
        <begin position="454"/>
        <end position="473"/>
    </location>
</feature>
<dbReference type="AlphaFoldDB" id="A0A024TZG2"/>
<evidence type="ECO:0000256" key="6">
    <source>
        <dbReference type="SAM" id="Phobius"/>
    </source>
</evidence>
<dbReference type="CDD" id="cd07042">
    <property type="entry name" value="STAS_SulP_like_sulfate_transporter"/>
    <property type="match status" value="1"/>
</dbReference>
<dbReference type="GeneID" id="20085141"/>
<feature type="transmembrane region" description="Helical" evidence="6">
    <location>
        <begin position="430"/>
        <end position="448"/>
    </location>
</feature>
<dbReference type="VEuPathDB" id="FungiDB:H310_08091"/>
<dbReference type="GO" id="GO:0016020">
    <property type="term" value="C:membrane"/>
    <property type="evidence" value="ECO:0007669"/>
    <property type="project" value="UniProtKB-SubCell"/>
</dbReference>
<dbReference type="STRING" id="157072.A0A024TZG2"/>
<dbReference type="InterPro" id="IPR002645">
    <property type="entry name" value="STAS_dom"/>
</dbReference>
<dbReference type="Pfam" id="PF13466">
    <property type="entry name" value="STAS_2"/>
    <property type="match status" value="1"/>
</dbReference>
<dbReference type="InterPro" id="IPR011547">
    <property type="entry name" value="SLC26A/SulP_dom"/>
</dbReference>
<dbReference type="RefSeq" id="XP_008871939.1">
    <property type="nucleotide sequence ID" value="XM_008873717.1"/>
</dbReference>
<feature type="transmembrane region" description="Helical" evidence="6">
    <location>
        <begin position="395"/>
        <end position="418"/>
    </location>
</feature>
<protein>
    <recommendedName>
        <fullName evidence="7">STAS domain-containing protein</fullName>
    </recommendedName>
</protein>
<dbReference type="InterPro" id="IPR058548">
    <property type="entry name" value="MlaB-like_STAS"/>
</dbReference>
<dbReference type="Pfam" id="PF00916">
    <property type="entry name" value="Sulfate_transp"/>
    <property type="match status" value="1"/>
</dbReference>
<evidence type="ECO:0000256" key="3">
    <source>
        <dbReference type="ARBA" id="ARBA00022989"/>
    </source>
</evidence>
<feature type="transmembrane region" description="Helical" evidence="6">
    <location>
        <begin position="295"/>
        <end position="316"/>
    </location>
</feature>
<feature type="domain" description="STAS" evidence="7">
    <location>
        <begin position="540"/>
        <end position="617"/>
    </location>
</feature>
<gene>
    <name evidence="8" type="ORF">H310_08091</name>
</gene>
<evidence type="ECO:0000256" key="5">
    <source>
        <dbReference type="SAM" id="MobiDB-lite"/>
    </source>
</evidence>
<keyword evidence="2 6" id="KW-0812">Transmembrane</keyword>
<keyword evidence="3 6" id="KW-1133">Transmembrane helix</keyword>
<comment type="subcellular location">
    <subcellularLocation>
        <location evidence="1">Membrane</location>
        <topology evidence="1">Multi-pass membrane protein</topology>
    </subcellularLocation>
</comment>
<reference evidence="8" key="1">
    <citation type="submission" date="2013-12" db="EMBL/GenBank/DDBJ databases">
        <title>The Genome Sequence of Aphanomyces invadans NJM9701.</title>
        <authorList>
            <consortium name="The Broad Institute Genomics Platform"/>
            <person name="Russ C."/>
            <person name="Tyler B."/>
            <person name="van West P."/>
            <person name="Dieguez-Uribeondo J."/>
            <person name="Young S.K."/>
            <person name="Zeng Q."/>
            <person name="Gargeya S."/>
            <person name="Fitzgerald M."/>
            <person name="Abouelleil A."/>
            <person name="Alvarado L."/>
            <person name="Chapman S.B."/>
            <person name="Gainer-Dewar J."/>
            <person name="Goldberg J."/>
            <person name="Griggs A."/>
            <person name="Gujja S."/>
            <person name="Hansen M."/>
            <person name="Howarth C."/>
            <person name="Imamovic A."/>
            <person name="Ireland A."/>
            <person name="Larimer J."/>
            <person name="McCowan C."/>
            <person name="Murphy C."/>
            <person name="Pearson M."/>
            <person name="Poon T.W."/>
            <person name="Priest M."/>
            <person name="Roberts A."/>
            <person name="Saif S."/>
            <person name="Shea T."/>
            <person name="Sykes S."/>
            <person name="Wortman J."/>
            <person name="Nusbaum C."/>
            <person name="Birren B."/>
        </authorList>
    </citation>
    <scope>NUCLEOTIDE SEQUENCE [LARGE SCALE GENOMIC DNA]</scope>
    <source>
        <strain evidence="8">NJM9701</strain>
    </source>
</reference>
<dbReference type="InterPro" id="IPR052706">
    <property type="entry name" value="Membrane-Transporter-like"/>
</dbReference>
<accession>A0A024TZG2</accession>
<feature type="transmembrane region" description="Helical" evidence="6">
    <location>
        <begin position="217"/>
        <end position="237"/>
    </location>
</feature>
<feature type="transmembrane region" description="Helical" evidence="6">
    <location>
        <begin position="137"/>
        <end position="170"/>
    </location>
</feature>
<dbReference type="SUPFAM" id="SSF52091">
    <property type="entry name" value="SpoIIaa-like"/>
    <property type="match status" value="1"/>
</dbReference>
<feature type="transmembrane region" description="Helical" evidence="6">
    <location>
        <begin position="191"/>
        <end position="211"/>
    </location>
</feature>
<dbReference type="eggNOG" id="KOG0236">
    <property type="taxonomic scope" value="Eukaryota"/>
</dbReference>
<feature type="transmembrane region" description="Helical" evidence="6">
    <location>
        <begin position="272"/>
        <end position="289"/>
    </location>
</feature>
<dbReference type="PANTHER" id="PTHR43310">
    <property type="entry name" value="SULFATE TRANSPORTER YBAR-RELATED"/>
    <property type="match status" value="1"/>
</dbReference>
<dbReference type="Gene3D" id="3.30.750.24">
    <property type="entry name" value="STAS domain"/>
    <property type="match status" value="1"/>
</dbReference>
<feature type="region of interest" description="Disordered" evidence="5">
    <location>
        <begin position="1"/>
        <end position="25"/>
    </location>
</feature>
<proteinExistence type="predicted"/>
<name>A0A024TZG2_9STRA</name>
<organism evidence="8">
    <name type="scientific">Aphanomyces invadans</name>
    <dbReference type="NCBI Taxonomy" id="157072"/>
    <lineage>
        <taxon>Eukaryota</taxon>
        <taxon>Sar</taxon>
        <taxon>Stramenopiles</taxon>
        <taxon>Oomycota</taxon>
        <taxon>Saprolegniomycetes</taxon>
        <taxon>Saprolegniales</taxon>
        <taxon>Verrucalvaceae</taxon>
        <taxon>Aphanomyces</taxon>
    </lineage>
</organism>
<keyword evidence="4 6" id="KW-0472">Membrane</keyword>
<evidence type="ECO:0000259" key="7">
    <source>
        <dbReference type="PROSITE" id="PS50801"/>
    </source>
</evidence>
<dbReference type="PANTHER" id="PTHR43310:SF1">
    <property type="entry name" value="SULFATE TRANSPORTER YBAR-RELATED"/>
    <property type="match status" value="1"/>
</dbReference>
<dbReference type="OrthoDB" id="288203at2759"/>
<dbReference type="PROSITE" id="PS50801">
    <property type="entry name" value="STAS"/>
    <property type="match status" value="1"/>
</dbReference>
<evidence type="ECO:0000256" key="2">
    <source>
        <dbReference type="ARBA" id="ARBA00022692"/>
    </source>
</evidence>
<evidence type="ECO:0000256" key="1">
    <source>
        <dbReference type="ARBA" id="ARBA00004141"/>
    </source>
</evidence>
<sequence length="659" mass="71978">MDLGDFEAIATPRERQSTTSSNSNESLPFMVALEEPREHKNVLHAVKDTSSILWQDLLRRVARSDDDNAASLRKSTRVCTPLLWNQQSRAYVIHSVKHYTSNFPEFQREIFCGVAVMLLQAPETIAFSYVAGVDPIVGLYATAFLGIIIGAFGGTAGIVAGAAGALAVVMPPITSGTGVLKDRPYDERMQHLFMAVFFTGVFQFAFGLLGLTRFLSMVPKTAMIGFLNGLSLVMFYAQLPTFQQCPLSVQPDFHTCMRDGTLEWMAPRDPSTWTTVFLVVLTMFIMHVFPKLPRIGHLVPPTLVVALVCVGLEFGVHRPLLHAPTRTIRDISPLSDSSFPTPRWPSLGSSPNWTIIVTTSASLSIVGIFESLLTLQVVCELTQRPVTNAMCRQETLAQGLGNVVCGLFGAMGGASMIGQSTGSILNGARGRLSAVVGGFVMLAVVMGAGPVVEVVPVACLTGVMFIICYHTFYWPTFRLLLRLQLVDVVGIVLVTALAAAINLAVAVIGGIVWHALVHVWQHSRLLTHTTFTEVEPDGTDIKVYAFKGTFLFSSATAFRDAFASVHDDPATVVVDFAQCLIVDFSAVAAVRQVALRYRQLGKKLVVRHLNDESKREFTNDLPWVHTHHVTVAQPNDTDSSTVHVKEIPDDNVRAIRSEV</sequence>